<gene>
    <name evidence="3" type="ORF">HCT48_05040</name>
</gene>
<sequence length="589" mass="65579">MANDNEKLPMKMNFEESSDAEFDLNTFEADLEDKLKADLAGMVSPEEDLKKIGDPSSLGDPILKLILEQINNQIAVTAGEDFIKENGGLNLDLRNSAHIQTAENHNIGEVPSHNPSDYKERHDTWVDKTFQKDNKGNIILNADGTRKLKEGYRSGIDDPTRPRGSKADGTDMDHTISIAEYQSRADVDLYMTKTAELENTTKEAISKDFVNSKDNLRLMDASANRSKGDSTTPEWIASGDADPYIESGKINEEQALKDHEHAEKTLKKRYKKGKDAFKKEGRKSQREEALRMGKNTARAVLMQLLLKLLKKIVGKLVVWLKTAQKTIQTLINSIKEAISSFLHDWKQHLSSSADIAGTTVATAIFGPIIRAIKSAWSMLKQGFRSLKEAINWLKDPANKGKPFAERMLHVGKIIVVGLTGFGAISLGQTIEKGLMAFPLFAIEIPLLGSIASIIGIFLGAVVAGIIGAIAMSFIDSLLAKRQQRELTSQLIEQGNTVLNRQETMLMLKEVKLEQSKATIMQDIQARHEEASEAMKESLNTLFTNKDRMQSIKEEIEAEYHTITSPSTKSAEEETLDVLSDKLHKFSQRR</sequence>
<keyword evidence="2" id="KW-0472">Membrane</keyword>
<organism evidence="3 4">
    <name type="scientific">Entomospira culicis</name>
    <dbReference type="NCBI Taxonomy" id="2719989"/>
    <lineage>
        <taxon>Bacteria</taxon>
        <taxon>Pseudomonadati</taxon>
        <taxon>Spirochaetota</taxon>
        <taxon>Spirochaetia</taxon>
        <taxon>Spirochaetales</taxon>
        <taxon>Spirochaetaceae</taxon>
        <taxon>Entomospira</taxon>
    </lineage>
</organism>
<proteinExistence type="predicted"/>
<dbReference type="EMBL" id="JAATLM010000001">
    <property type="protein sequence ID" value="NIZ69579.1"/>
    <property type="molecule type" value="Genomic_DNA"/>
</dbReference>
<dbReference type="RefSeq" id="WP_167695665.1">
    <property type="nucleotide sequence ID" value="NZ_CP118181.1"/>
</dbReference>
<feature type="compositionally biased region" description="Basic and acidic residues" evidence="1">
    <location>
        <begin position="273"/>
        <end position="290"/>
    </location>
</feature>
<name>A0A968GFH1_9SPIO</name>
<feature type="transmembrane region" description="Helical" evidence="2">
    <location>
        <begin position="410"/>
        <end position="430"/>
    </location>
</feature>
<comment type="caution">
    <text evidence="3">The sequence shown here is derived from an EMBL/GenBank/DDBJ whole genome shotgun (WGS) entry which is preliminary data.</text>
</comment>
<dbReference type="AlphaFoldDB" id="A0A968GFH1"/>
<keyword evidence="4" id="KW-1185">Reference proteome</keyword>
<evidence type="ECO:0000313" key="3">
    <source>
        <dbReference type="EMBL" id="NIZ69579.1"/>
    </source>
</evidence>
<evidence type="ECO:0000256" key="1">
    <source>
        <dbReference type="SAM" id="MobiDB-lite"/>
    </source>
</evidence>
<reference evidence="3" key="1">
    <citation type="submission" date="2020-03" db="EMBL/GenBank/DDBJ databases">
        <title>Spirochaetal bacteria isolated from arthropods constitute a novel genus Entomospira genus novum within the order Spirochaetales.</title>
        <authorList>
            <person name="Grana-Miraglia L."/>
            <person name="Sikutova S."/>
            <person name="Fingerle V."/>
            <person name="Sing A."/>
            <person name="Castillo-Ramirez S."/>
            <person name="Margos G."/>
            <person name="Rudolf I."/>
        </authorList>
    </citation>
    <scope>NUCLEOTIDE SEQUENCE</scope>
    <source>
        <strain evidence="3">BR149</strain>
    </source>
</reference>
<feature type="region of interest" description="Disordered" evidence="1">
    <location>
        <begin position="271"/>
        <end position="290"/>
    </location>
</feature>
<keyword evidence="2" id="KW-0812">Transmembrane</keyword>
<dbReference type="Proteomes" id="UP000778951">
    <property type="component" value="Unassembled WGS sequence"/>
</dbReference>
<accession>A0A968GFH1</accession>
<protein>
    <submittedName>
        <fullName evidence="3">Cation diffusion facilitator family transporter</fullName>
    </submittedName>
</protein>
<feature type="transmembrane region" description="Helical" evidence="2">
    <location>
        <begin position="450"/>
        <end position="474"/>
    </location>
</feature>
<feature type="region of interest" description="Disordered" evidence="1">
    <location>
        <begin position="150"/>
        <end position="173"/>
    </location>
</feature>
<keyword evidence="2" id="KW-1133">Transmembrane helix</keyword>
<evidence type="ECO:0000256" key="2">
    <source>
        <dbReference type="SAM" id="Phobius"/>
    </source>
</evidence>
<evidence type="ECO:0000313" key="4">
    <source>
        <dbReference type="Proteomes" id="UP000778951"/>
    </source>
</evidence>